<dbReference type="EMBL" id="BART01023468">
    <property type="protein sequence ID" value="GAG92869.1"/>
    <property type="molecule type" value="Genomic_DNA"/>
</dbReference>
<sequence length="286" mass="33316">RTIEVKGDKLLLNGKPIYLTGFGRHEDFPITGRGYIPAVIIKDYSLMNWIGANSFRTSHYPYSEQMMDLADRLGFLVIDEIPAVGLTFKKDVIDRQLELCNQYIEELIKRDKNHPSVIMWSLANEPHNSLKSGGFFRTLYDRTKDLDSTRPVTVVNMMGVKEKAFEFCDVLCINRYYGWYLQPGNLDEACELLSKEMDKLYEKHRKPIILSEFGADTIPGWHSQPPEMFSEEYQTEFIKKYIEVCRSKPYVIGEHVWNMCDFKTSQGITRMGSMNYKGVFTRDRRP</sequence>
<comment type="caution">
    <text evidence="5">The sequence shown here is derived from an EMBL/GenBank/DDBJ whole genome shotgun (WGS) entry which is preliminary data.</text>
</comment>
<comment type="similarity">
    <text evidence="1">Belongs to the glycosyl hydrolase 2 family.</text>
</comment>
<keyword evidence="2" id="KW-0378">Hydrolase</keyword>
<dbReference type="InterPro" id="IPR017853">
    <property type="entry name" value="GH"/>
</dbReference>
<gene>
    <name evidence="5" type="ORF">S01H4_42687</name>
</gene>
<dbReference type="GO" id="GO:0004566">
    <property type="term" value="F:beta-glucuronidase activity"/>
    <property type="evidence" value="ECO:0007669"/>
    <property type="project" value="TreeGrafter"/>
</dbReference>
<dbReference type="Gene3D" id="3.20.20.80">
    <property type="entry name" value="Glycosidases"/>
    <property type="match status" value="1"/>
</dbReference>
<proteinExistence type="inferred from homology"/>
<dbReference type="GO" id="GO:0019391">
    <property type="term" value="P:glucuronoside catabolic process"/>
    <property type="evidence" value="ECO:0007669"/>
    <property type="project" value="TreeGrafter"/>
</dbReference>
<organism evidence="5">
    <name type="scientific">marine sediment metagenome</name>
    <dbReference type="NCBI Taxonomy" id="412755"/>
    <lineage>
        <taxon>unclassified sequences</taxon>
        <taxon>metagenomes</taxon>
        <taxon>ecological metagenomes</taxon>
    </lineage>
</organism>
<dbReference type="PANTHER" id="PTHR10066:SF67">
    <property type="entry name" value="BETA-GLUCURONIDASE"/>
    <property type="match status" value="1"/>
</dbReference>
<feature type="non-terminal residue" evidence="5">
    <location>
        <position position="1"/>
    </location>
</feature>
<dbReference type="Pfam" id="PF02836">
    <property type="entry name" value="Glyco_hydro_2_C"/>
    <property type="match status" value="1"/>
</dbReference>
<keyword evidence="3" id="KW-0326">Glycosidase</keyword>
<dbReference type="InterPro" id="IPR006103">
    <property type="entry name" value="Glyco_hydro_2_cat"/>
</dbReference>
<dbReference type="SUPFAM" id="SSF51445">
    <property type="entry name" value="(Trans)glycosidases"/>
    <property type="match status" value="1"/>
</dbReference>
<dbReference type="InterPro" id="IPR023230">
    <property type="entry name" value="Glyco_hydro_2_CS"/>
</dbReference>
<evidence type="ECO:0000256" key="1">
    <source>
        <dbReference type="ARBA" id="ARBA00007401"/>
    </source>
</evidence>
<dbReference type="PROSITE" id="PS00608">
    <property type="entry name" value="GLYCOSYL_HYDROL_F2_2"/>
    <property type="match status" value="1"/>
</dbReference>
<dbReference type="PROSITE" id="PS00719">
    <property type="entry name" value="GLYCOSYL_HYDROL_F2_1"/>
    <property type="match status" value="1"/>
</dbReference>
<evidence type="ECO:0000313" key="5">
    <source>
        <dbReference type="EMBL" id="GAG92869.1"/>
    </source>
</evidence>
<dbReference type="AlphaFoldDB" id="X1BAI4"/>
<accession>X1BAI4</accession>
<evidence type="ECO:0000259" key="4">
    <source>
        <dbReference type="Pfam" id="PF02836"/>
    </source>
</evidence>
<dbReference type="PANTHER" id="PTHR10066">
    <property type="entry name" value="BETA-GLUCURONIDASE"/>
    <property type="match status" value="1"/>
</dbReference>
<dbReference type="InterPro" id="IPR023232">
    <property type="entry name" value="Glyco_hydro_2_AS"/>
</dbReference>
<dbReference type="InterPro" id="IPR006101">
    <property type="entry name" value="Glyco_hydro_2"/>
</dbReference>
<reference evidence="5" key="1">
    <citation type="journal article" date="2014" name="Front. Microbiol.">
        <title>High frequency of phylogenetically diverse reductive dehalogenase-homologous genes in deep subseafloor sedimentary metagenomes.</title>
        <authorList>
            <person name="Kawai M."/>
            <person name="Futagami T."/>
            <person name="Toyoda A."/>
            <person name="Takaki Y."/>
            <person name="Nishi S."/>
            <person name="Hori S."/>
            <person name="Arai W."/>
            <person name="Tsubouchi T."/>
            <person name="Morono Y."/>
            <person name="Uchiyama I."/>
            <person name="Ito T."/>
            <person name="Fujiyama A."/>
            <person name="Inagaki F."/>
            <person name="Takami H."/>
        </authorList>
    </citation>
    <scope>NUCLEOTIDE SEQUENCE</scope>
    <source>
        <strain evidence="5">Expedition CK06-06</strain>
    </source>
</reference>
<dbReference type="FunFam" id="3.20.20.80:FF:000080">
    <property type="entry name" value="Beta-glucuronidase UidA"/>
    <property type="match status" value="1"/>
</dbReference>
<protein>
    <recommendedName>
        <fullName evidence="4">Glycoside hydrolase family 2 catalytic domain-containing protein</fullName>
    </recommendedName>
</protein>
<dbReference type="PRINTS" id="PR00132">
    <property type="entry name" value="GLHYDRLASE2"/>
</dbReference>
<feature type="non-terminal residue" evidence="5">
    <location>
        <position position="286"/>
    </location>
</feature>
<evidence type="ECO:0000256" key="2">
    <source>
        <dbReference type="ARBA" id="ARBA00022801"/>
    </source>
</evidence>
<feature type="domain" description="Glycoside hydrolase family 2 catalytic" evidence="4">
    <location>
        <begin position="3"/>
        <end position="286"/>
    </location>
</feature>
<dbReference type="GO" id="GO:0030246">
    <property type="term" value="F:carbohydrate binding"/>
    <property type="evidence" value="ECO:0007669"/>
    <property type="project" value="TreeGrafter"/>
</dbReference>
<evidence type="ECO:0000256" key="3">
    <source>
        <dbReference type="ARBA" id="ARBA00023295"/>
    </source>
</evidence>
<name>X1BAI4_9ZZZZ</name>
<dbReference type="GO" id="GO:0005975">
    <property type="term" value="P:carbohydrate metabolic process"/>
    <property type="evidence" value="ECO:0007669"/>
    <property type="project" value="InterPro"/>
</dbReference>